<name>A0A952KCG3_9PROT</name>
<evidence type="ECO:0000259" key="5">
    <source>
        <dbReference type="PROSITE" id="PS50931"/>
    </source>
</evidence>
<feature type="domain" description="HTH lysR-type" evidence="5">
    <location>
        <begin position="11"/>
        <end position="63"/>
    </location>
</feature>
<dbReference type="Pfam" id="PF03466">
    <property type="entry name" value="LysR_substrate"/>
    <property type="match status" value="1"/>
</dbReference>
<keyword evidence="3" id="KW-0238">DNA-binding</keyword>
<dbReference type="AlphaFoldDB" id="A0A952KCG3"/>
<keyword evidence="4" id="KW-0804">Transcription</keyword>
<evidence type="ECO:0000313" key="6">
    <source>
        <dbReference type="EMBL" id="MBW8724853.1"/>
    </source>
</evidence>
<dbReference type="InterPro" id="IPR000847">
    <property type="entry name" value="LysR_HTH_N"/>
</dbReference>
<dbReference type="InterPro" id="IPR036388">
    <property type="entry name" value="WH-like_DNA-bd_sf"/>
</dbReference>
<dbReference type="PANTHER" id="PTHR30537:SF5">
    <property type="entry name" value="HTH-TYPE TRANSCRIPTIONAL ACTIVATOR TTDR-RELATED"/>
    <property type="match status" value="1"/>
</dbReference>
<dbReference type="FunFam" id="1.10.10.10:FF:000001">
    <property type="entry name" value="LysR family transcriptional regulator"/>
    <property type="match status" value="1"/>
</dbReference>
<evidence type="ECO:0000256" key="4">
    <source>
        <dbReference type="ARBA" id="ARBA00023163"/>
    </source>
</evidence>
<organism evidence="6 7">
    <name type="scientific">Inquilinus limosus</name>
    <dbReference type="NCBI Taxonomy" id="171674"/>
    <lineage>
        <taxon>Bacteria</taxon>
        <taxon>Pseudomonadati</taxon>
        <taxon>Pseudomonadota</taxon>
        <taxon>Alphaproteobacteria</taxon>
        <taxon>Rhodospirillales</taxon>
        <taxon>Rhodospirillaceae</taxon>
        <taxon>Inquilinus</taxon>
    </lineage>
</organism>
<protein>
    <submittedName>
        <fullName evidence="6">LysR family transcriptional regulator</fullName>
    </submittedName>
</protein>
<keyword evidence="2" id="KW-0805">Transcription regulation</keyword>
<dbReference type="InterPro" id="IPR058163">
    <property type="entry name" value="LysR-type_TF_proteobact-type"/>
</dbReference>
<proteinExistence type="inferred from homology"/>
<dbReference type="PANTHER" id="PTHR30537">
    <property type="entry name" value="HTH-TYPE TRANSCRIPTIONAL REGULATOR"/>
    <property type="match status" value="1"/>
</dbReference>
<evidence type="ECO:0000256" key="3">
    <source>
        <dbReference type="ARBA" id="ARBA00023125"/>
    </source>
</evidence>
<dbReference type="GO" id="GO:0003700">
    <property type="term" value="F:DNA-binding transcription factor activity"/>
    <property type="evidence" value="ECO:0007669"/>
    <property type="project" value="InterPro"/>
</dbReference>
<dbReference type="Pfam" id="PF00126">
    <property type="entry name" value="HTH_1"/>
    <property type="match status" value="1"/>
</dbReference>
<evidence type="ECO:0000256" key="2">
    <source>
        <dbReference type="ARBA" id="ARBA00023015"/>
    </source>
</evidence>
<dbReference type="Gene3D" id="3.40.190.290">
    <property type="match status" value="1"/>
</dbReference>
<comment type="caution">
    <text evidence="6">The sequence shown here is derived from an EMBL/GenBank/DDBJ whole genome shotgun (WGS) entry which is preliminary data.</text>
</comment>
<gene>
    <name evidence="6" type="ORF">JF625_06820</name>
</gene>
<comment type="similarity">
    <text evidence="1">Belongs to the LysR transcriptional regulatory family.</text>
</comment>
<dbReference type="InterPro" id="IPR005119">
    <property type="entry name" value="LysR_subst-bd"/>
</dbReference>
<dbReference type="Gene3D" id="1.10.10.10">
    <property type="entry name" value="Winged helix-like DNA-binding domain superfamily/Winged helix DNA-binding domain"/>
    <property type="match status" value="1"/>
</dbReference>
<dbReference type="GO" id="GO:0003677">
    <property type="term" value="F:DNA binding"/>
    <property type="evidence" value="ECO:0007669"/>
    <property type="project" value="UniProtKB-KW"/>
</dbReference>
<evidence type="ECO:0000256" key="1">
    <source>
        <dbReference type="ARBA" id="ARBA00009437"/>
    </source>
</evidence>
<dbReference type="SUPFAM" id="SSF53850">
    <property type="entry name" value="Periplasmic binding protein-like II"/>
    <property type="match status" value="1"/>
</dbReference>
<dbReference type="EMBL" id="JAEKLZ010000146">
    <property type="protein sequence ID" value="MBW8724853.1"/>
    <property type="molecule type" value="Genomic_DNA"/>
</dbReference>
<dbReference type="InterPro" id="IPR036390">
    <property type="entry name" value="WH_DNA-bd_sf"/>
</dbReference>
<accession>A0A952KCG3</accession>
<dbReference type="PROSITE" id="PS50931">
    <property type="entry name" value="HTH_LYSR"/>
    <property type="match status" value="1"/>
</dbReference>
<dbReference type="SUPFAM" id="SSF46785">
    <property type="entry name" value="Winged helix' DNA-binding domain"/>
    <property type="match status" value="1"/>
</dbReference>
<dbReference type="Proteomes" id="UP000700706">
    <property type="component" value="Unassembled WGS sequence"/>
</dbReference>
<evidence type="ECO:0000313" key="7">
    <source>
        <dbReference type="Proteomes" id="UP000700706"/>
    </source>
</evidence>
<reference evidence="6" key="1">
    <citation type="submission" date="2020-06" db="EMBL/GenBank/DDBJ databases">
        <title>Stable isotope informed genome-resolved metagenomics uncovers potential trophic interactions in rhizosphere soil.</title>
        <authorList>
            <person name="Starr E.P."/>
            <person name="Shi S."/>
            <person name="Blazewicz S.J."/>
            <person name="Koch B.J."/>
            <person name="Probst A.J."/>
            <person name="Hungate B.A."/>
            <person name="Pett-Ridge J."/>
            <person name="Firestone M.K."/>
            <person name="Banfield J.F."/>
        </authorList>
    </citation>
    <scope>NUCLEOTIDE SEQUENCE</scope>
    <source>
        <strain evidence="6">YM_69_17</strain>
    </source>
</reference>
<dbReference type="PRINTS" id="PR00039">
    <property type="entry name" value="HTHLYSR"/>
</dbReference>
<sequence>MPHLLNEAPGLAAFVRAVEAGSFSAAARDLGTTPSAVSKSVARLERHLGAKLFRRSTRILALTPEGQAFFDRVAPLLQEIEQSADVVQPSADLRGRLRVSLPSEIARLLMDAILTRFLAQHPSLDLEIGITDRPVDLIREDYDVVFRVGHVPASDLMVRTLAQLEMVLVASPAFLDRWGTPRSIDDLRALPFARYFVGRRAPEIRFADGTNVVTRGRVGFDSGFGLCSAARLGMGVAYVTRCIVEEDLRRGDLVVVLPDKPLPPMPFQALHAFGQAAPMRVRMLSDFIAGEIGRIAGDRQG</sequence>
<dbReference type="CDD" id="cd08422">
    <property type="entry name" value="PBP2_CrgA_like"/>
    <property type="match status" value="1"/>
</dbReference>